<proteinExistence type="predicted"/>
<dbReference type="EMBL" id="CM043807">
    <property type="protein sequence ID" value="KAI4802754.1"/>
    <property type="molecule type" value="Genomic_DNA"/>
</dbReference>
<evidence type="ECO:0000313" key="1">
    <source>
        <dbReference type="EMBL" id="KAI4802754.1"/>
    </source>
</evidence>
<gene>
    <name evidence="1" type="ORF">KUCAC02_006330</name>
</gene>
<dbReference type="Proteomes" id="UP001057452">
    <property type="component" value="Chromosome 23"/>
</dbReference>
<reference evidence="1" key="1">
    <citation type="submission" date="2022-05" db="EMBL/GenBank/DDBJ databases">
        <title>Chromosome-level genome of Chaenocephalus aceratus.</title>
        <authorList>
            <person name="Park H."/>
        </authorList>
    </citation>
    <scope>NUCLEOTIDE SEQUENCE</scope>
    <source>
        <strain evidence="1">KU_202001</strain>
    </source>
</reference>
<name>A0ACB9VS57_CHAAC</name>
<protein>
    <submittedName>
        <fullName evidence="1">Uncharacterized protein</fullName>
    </submittedName>
</protein>
<accession>A0ACB9VS57</accession>
<keyword evidence="2" id="KW-1185">Reference proteome</keyword>
<sequence length="146" mass="15630">MAASKVTEGGEMKGGRGVFIVPERPVRSNQQGVTYSMGAQSPSTAPPLLSNYRLHTQAGGIHNEEKELYINTLRGLPGVAWELLHGAPAQPESEALQSCKEQLIRMTKSPNEGPYVDAIMERGSCAGAVMGALMQLRSSPHRTAEA</sequence>
<organism evidence="1 2">
    <name type="scientific">Chaenocephalus aceratus</name>
    <name type="common">Blackfin icefish</name>
    <name type="synonym">Chaenichthys aceratus</name>
    <dbReference type="NCBI Taxonomy" id="36190"/>
    <lineage>
        <taxon>Eukaryota</taxon>
        <taxon>Metazoa</taxon>
        <taxon>Chordata</taxon>
        <taxon>Craniata</taxon>
        <taxon>Vertebrata</taxon>
        <taxon>Euteleostomi</taxon>
        <taxon>Actinopterygii</taxon>
        <taxon>Neopterygii</taxon>
        <taxon>Teleostei</taxon>
        <taxon>Neoteleostei</taxon>
        <taxon>Acanthomorphata</taxon>
        <taxon>Eupercaria</taxon>
        <taxon>Perciformes</taxon>
        <taxon>Notothenioidei</taxon>
        <taxon>Channichthyidae</taxon>
        <taxon>Chaenocephalus</taxon>
    </lineage>
</organism>
<evidence type="ECO:0000313" key="2">
    <source>
        <dbReference type="Proteomes" id="UP001057452"/>
    </source>
</evidence>
<comment type="caution">
    <text evidence="1">The sequence shown here is derived from an EMBL/GenBank/DDBJ whole genome shotgun (WGS) entry which is preliminary data.</text>
</comment>